<feature type="coiled-coil region" evidence="1">
    <location>
        <begin position="73"/>
        <end position="100"/>
    </location>
</feature>
<feature type="compositionally biased region" description="Polar residues" evidence="2">
    <location>
        <begin position="1"/>
        <end position="12"/>
    </location>
</feature>
<sequence>MLSARSPLSGTTIPRPKSGRKPLQSINSPANLVGNHHVKPKSKPDWIEFSLANDADKENYPACATPTKIESLDASLAEELSAIREKMERLRRDREKTEEMLRQRHVMLNLHIKELEKRGEVQKVLEIEVDRLYRLKELRSSCMRISPRSLRDKEGEKKMRGDQLQKLGKDGE</sequence>
<evidence type="ECO:0000313" key="3">
    <source>
        <dbReference type="EMBL" id="KAK2981847.1"/>
    </source>
</evidence>
<name>A0AA88R499_9ASTE</name>
<gene>
    <name evidence="3" type="ORF">RJ640_010364</name>
</gene>
<dbReference type="EMBL" id="JAVXUO010001488">
    <property type="protein sequence ID" value="KAK2981847.1"/>
    <property type="molecule type" value="Genomic_DNA"/>
</dbReference>
<keyword evidence="1" id="KW-0175">Coiled coil</keyword>
<accession>A0AA88R499</accession>
<feature type="compositionally biased region" description="Basic and acidic residues" evidence="2">
    <location>
        <begin position="149"/>
        <end position="172"/>
    </location>
</feature>
<organism evidence="3 4">
    <name type="scientific">Escallonia rubra</name>
    <dbReference type="NCBI Taxonomy" id="112253"/>
    <lineage>
        <taxon>Eukaryota</taxon>
        <taxon>Viridiplantae</taxon>
        <taxon>Streptophyta</taxon>
        <taxon>Embryophyta</taxon>
        <taxon>Tracheophyta</taxon>
        <taxon>Spermatophyta</taxon>
        <taxon>Magnoliopsida</taxon>
        <taxon>eudicotyledons</taxon>
        <taxon>Gunneridae</taxon>
        <taxon>Pentapetalae</taxon>
        <taxon>asterids</taxon>
        <taxon>campanulids</taxon>
        <taxon>Escalloniales</taxon>
        <taxon>Escalloniaceae</taxon>
        <taxon>Escallonia</taxon>
    </lineage>
</organism>
<evidence type="ECO:0000256" key="2">
    <source>
        <dbReference type="SAM" id="MobiDB-lite"/>
    </source>
</evidence>
<feature type="region of interest" description="Disordered" evidence="2">
    <location>
        <begin position="1"/>
        <end position="39"/>
    </location>
</feature>
<protein>
    <recommendedName>
        <fullName evidence="5">High mobility group B protein 6</fullName>
    </recommendedName>
</protein>
<evidence type="ECO:0000313" key="4">
    <source>
        <dbReference type="Proteomes" id="UP001187471"/>
    </source>
</evidence>
<dbReference type="AlphaFoldDB" id="A0AA88R499"/>
<dbReference type="PANTHER" id="PTHR36790:SF1">
    <property type="entry name" value="MYELIN TRANSCRIPTION FACTOR"/>
    <property type="match status" value="1"/>
</dbReference>
<feature type="region of interest" description="Disordered" evidence="2">
    <location>
        <begin position="148"/>
        <end position="172"/>
    </location>
</feature>
<dbReference type="PANTHER" id="PTHR36790">
    <property type="entry name" value="MYELIN TRANSCRIPTION FACTOR"/>
    <property type="match status" value="1"/>
</dbReference>
<comment type="caution">
    <text evidence="3">The sequence shown here is derived from an EMBL/GenBank/DDBJ whole genome shotgun (WGS) entry which is preliminary data.</text>
</comment>
<dbReference type="Proteomes" id="UP001187471">
    <property type="component" value="Unassembled WGS sequence"/>
</dbReference>
<keyword evidence="4" id="KW-1185">Reference proteome</keyword>
<evidence type="ECO:0000256" key="1">
    <source>
        <dbReference type="SAM" id="Coils"/>
    </source>
</evidence>
<proteinExistence type="predicted"/>
<reference evidence="3" key="1">
    <citation type="submission" date="2022-12" db="EMBL/GenBank/DDBJ databases">
        <title>Draft genome assemblies for two species of Escallonia (Escalloniales).</title>
        <authorList>
            <person name="Chanderbali A."/>
            <person name="Dervinis C."/>
            <person name="Anghel I."/>
            <person name="Soltis D."/>
            <person name="Soltis P."/>
            <person name="Zapata F."/>
        </authorList>
    </citation>
    <scope>NUCLEOTIDE SEQUENCE</scope>
    <source>
        <strain evidence="3">UCBG92.1500</strain>
        <tissue evidence="3">Leaf</tissue>
    </source>
</reference>
<evidence type="ECO:0008006" key="5">
    <source>
        <dbReference type="Google" id="ProtNLM"/>
    </source>
</evidence>